<name>A0A518DH78_9BACT</name>
<dbReference type="RefSeq" id="WP_145290103.1">
    <property type="nucleotide sequence ID" value="NZ_CP036291.1"/>
</dbReference>
<feature type="compositionally biased region" description="Basic and acidic residues" evidence="1">
    <location>
        <begin position="137"/>
        <end position="152"/>
    </location>
</feature>
<sequence length="162" mass="18715">MNEQAQLPDLKIVPRYGYFPRWPQDGDAWLHPEDVEAARSLLPSNRVWRHEAREGRYMVLRYGATRLRVLPALWIETPHEGFDVGDQVEVKPRGGQNDPVTGYIREARINEATYERYYQIDQAGTPLPARLKAVDMKHVDEPAPREETRIEPPDSVDLSDLL</sequence>
<feature type="region of interest" description="Disordered" evidence="1">
    <location>
        <begin position="137"/>
        <end position="162"/>
    </location>
</feature>
<dbReference type="EMBL" id="CP036291">
    <property type="protein sequence ID" value="QDU90830.1"/>
    <property type="molecule type" value="Genomic_DNA"/>
</dbReference>
<dbReference type="InterPro" id="IPR053804">
    <property type="entry name" value="DUF6960"/>
</dbReference>
<evidence type="ECO:0000313" key="2">
    <source>
        <dbReference type="EMBL" id="QDU90830.1"/>
    </source>
</evidence>
<gene>
    <name evidence="2" type="ORF">Pla175_42430</name>
</gene>
<organism evidence="2 3">
    <name type="scientific">Pirellulimonas nuda</name>
    <dbReference type="NCBI Taxonomy" id="2528009"/>
    <lineage>
        <taxon>Bacteria</taxon>
        <taxon>Pseudomonadati</taxon>
        <taxon>Planctomycetota</taxon>
        <taxon>Planctomycetia</taxon>
        <taxon>Pirellulales</taxon>
        <taxon>Lacipirellulaceae</taxon>
        <taxon>Pirellulimonas</taxon>
    </lineage>
</organism>
<proteinExistence type="predicted"/>
<dbReference type="Pfam" id="PF22283">
    <property type="entry name" value="DUF6960"/>
    <property type="match status" value="1"/>
</dbReference>
<dbReference type="OrthoDB" id="285761at2"/>
<evidence type="ECO:0000313" key="3">
    <source>
        <dbReference type="Proteomes" id="UP000317429"/>
    </source>
</evidence>
<keyword evidence="3" id="KW-1185">Reference proteome</keyword>
<dbReference type="Proteomes" id="UP000317429">
    <property type="component" value="Chromosome"/>
</dbReference>
<accession>A0A518DH78</accession>
<dbReference type="KEGG" id="pnd:Pla175_42430"/>
<evidence type="ECO:0000256" key="1">
    <source>
        <dbReference type="SAM" id="MobiDB-lite"/>
    </source>
</evidence>
<dbReference type="AlphaFoldDB" id="A0A518DH78"/>
<reference evidence="2 3" key="1">
    <citation type="submission" date="2019-02" db="EMBL/GenBank/DDBJ databases">
        <title>Deep-cultivation of Planctomycetes and their phenomic and genomic characterization uncovers novel biology.</title>
        <authorList>
            <person name="Wiegand S."/>
            <person name="Jogler M."/>
            <person name="Boedeker C."/>
            <person name="Pinto D."/>
            <person name="Vollmers J."/>
            <person name="Rivas-Marin E."/>
            <person name="Kohn T."/>
            <person name="Peeters S.H."/>
            <person name="Heuer A."/>
            <person name="Rast P."/>
            <person name="Oberbeckmann S."/>
            <person name="Bunk B."/>
            <person name="Jeske O."/>
            <person name="Meyerdierks A."/>
            <person name="Storesund J.E."/>
            <person name="Kallscheuer N."/>
            <person name="Luecker S."/>
            <person name="Lage O.M."/>
            <person name="Pohl T."/>
            <person name="Merkel B.J."/>
            <person name="Hornburger P."/>
            <person name="Mueller R.-W."/>
            <person name="Bruemmer F."/>
            <person name="Labrenz M."/>
            <person name="Spormann A.M."/>
            <person name="Op den Camp H."/>
            <person name="Overmann J."/>
            <person name="Amann R."/>
            <person name="Jetten M.S.M."/>
            <person name="Mascher T."/>
            <person name="Medema M.H."/>
            <person name="Devos D.P."/>
            <person name="Kaster A.-K."/>
            <person name="Ovreas L."/>
            <person name="Rohde M."/>
            <person name="Galperin M.Y."/>
            <person name="Jogler C."/>
        </authorList>
    </citation>
    <scope>NUCLEOTIDE SEQUENCE [LARGE SCALE GENOMIC DNA]</scope>
    <source>
        <strain evidence="2 3">Pla175</strain>
    </source>
</reference>
<protein>
    <submittedName>
        <fullName evidence="2">Uncharacterized protein</fullName>
    </submittedName>
</protein>